<organism evidence="1 2">
    <name type="scientific">Nonlabens ulvanivorans</name>
    <name type="common">Persicivirga ulvanivorans</name>
    <dbReference type="NCBI Taxonomy" id="906888"/>
    <lineage>
        <taxon>Bacteria</taxon>
        <taxon>Pseudomonadati</taxon>
        <taxon>Bacteroidota</taxon>
        <taxon>Flavobacteriia</taxon>
        <taxon>Flavobacteriales</taxon>
        <taxon>Flavobacteriaceae</taxon>
        <taxon>Nonlabens</taxon>
    </lineage>
</organism>
<name>A0A090Q8J1_NONUL</name>
<reference evidence="1 2" key="1">
    <citation type="journal article" date="2014" name="Genome Announc.">
        <title>Draft Genome Sequences of Marine Flavobacterium Nonlabens Strains NR17, NR24, NR27, NR32, NR33, and Ara13.</title>
        <authorList>
            <person name="Nakanishi M."/>
            <person name="Meirelles P."/>
            <person name="Suzuki R."/>
            <person name="Takatani N."/>
            <person name="Mino S."/>
            <person name="Suda W."/>
            <person name="Oshima K."/>
            <person name="Hattori M."/>
            <person name="Ohkuma M."/>
            <person name="Hosokawa M."/>
            <person name="Miyashita K."/>
            <person name="Thompson F.L."/>
            <person name="Niwa A."/>
            <person name="Sawabe T."/>
            <person name="Sawabe T."/>
        </authorList>
    </citation>
    <scope>NUCLEOTIDE SEQUENCE [LARGE SCALE GENOMIC DNA]</scope>
    <source>
        <strain evidence="2">JCM19314</strain>
    </source>
</reference>
<evidence type="ECO:0000313" key="1">
    <source>
        <dbReference type="EMBL" id="GAK98482.1"/>
    </source>
</evidence>
<protein>
    <submittedName>
        <fullName evidence="1">Uncharacterized protein</fullName>
    </submittedName>
</protein>
<dbReference type="EMBL" id="BBMM01000001">
    <property type="protein sequence ID" value="GAK98482.1"/>
    <property type="molecule type" value="Genomic_DNA"/>
</dbReference>
<comment type="caution">
    <text evidence="1">The sequence shown here is derived from an EMBL/GenBank/DDBJ whole genome shotgun (WGS) entry which is preliminary data.</text>
</comment>
<dbReference type="AlphaFoldDB" id="A0A090Q8J1"/>
<accession>A0A090Q8J1</accession>
<evidence type="ECO:0000313" key="2">
    <source>
        <dbReference type="Proteomes" id="UP000029226"/>
    </source>
</evidence>
<dbReference type="Proteomes" id="UP000029226">
    <property type="component" value="Unassembled WGS sequence"/>
</dbReference>
<gene>
    <name evidence="1" type="ORF">JCM19314_2513</name>
</gene>
<sequence>MTYDDYLWSGFSTSATVSFFNGNAQYNGRITKDFGRIATFINYYKLQQFDELSIGLGYKFYY</sequence>
<proteinExistence type="predicted"/>